<evidence type="ECO:0000313" key="1">
    <source>
        <dbReference type="EMBL" id="JAH01989.1"/>
    </source>
</evidence>
<accession>A0A0E9PBT2</accession>
<protein>
    <submittedName>
        <fullName evidence="1">Uncharacterized protein</fullName>
    </submittedName>
</protein>
<name>A0A0E9PBT2_ANGAN</name>
<dbReference type="EMBL" id="GBXM01106588">
    <property type="protein sequence ID" value="JAH01989.1"/>
    <property type="molecule type" value="Transcribed_RNA"/>
</dbReference>
<proteinExistence type="predicted"/>
<reference evidence="1" key="1">
    <citation type="submission" date="2014-11" db="EMBL/GenBank/DDBJ databases">
        <authorList>
            <person name="Amaro Gonzalez C."/>
        </authorList>
    </citation>
    <scope>NUCLEOTIDE SEQUENCE</scope>
</reference>
<reference evidence="1" key="2">
    <citation type="journal article" date="2015" name="Fish Shellfish Immunol.">
        <title>Early steps in the European eel (Anguilla anguilla)-Vibrio vulnificus interaction in the gills: Role of the RtxA13 toxin.</title>
        <authorList>
            <person name="Callol A."/>
            <person name="Pajuelo D."/>
            <person name="Ebbesson L."/>
            <person name="Teles M."/>
            <person name="MacKenzie S."/>
            <person name="Amaro C."/>
        </authorList>
    </citation>
    <scope>NUCLEOTIDE SEQUENCE</scope>
</reference>
<sequence>MCLLFQIGVLSGEKLRLYKNFQNSSIKSHSKIGPMSPIFLKTPLAMQNHKNFS</sequence>
<organism evidence="1">
    <name type="scientific">Anguilla anguilla</name>
    <name type="common">European freshwater eel</name>
    <name type="synonym">Muraena anguilla</name>
    <dbReference type="NCBI Taxonomy" id="7936"/>
    <lineage>
        <taxon>Eukaryota</taxon>
        <taxon>Metazoa</taxon>
        <taxon>Chordata</taxon>
        <taxon>Craniata</taxon>
        <taxon>Vertebrata</taxon>
        <taxon>Euteleostomi</taxon>
        <taxon>Actinopterygii</taxon>
        <taxon>Neopterygii</taxon>
        <taxon>Teleostei</taxon>
        <taxon>Anguilliformes</taxon>
        <taxon>Anguillidae</taxon>
        <taxon>Anguilla</taxon>
    </lineage>
</organism>
<dbReference type="AlphaFoldDB" id="A0A0E9PBT2"/>